<dbReference type="InterPro" id="IPR014756">
    <property type="entry name" value="Ig_E-set"/>
</dbReference>
<name>A0A239M9L0_9ACTN</name>
<dbReference type="Pfam" id="PF03067">
    <property type="entry name" value="LPMO_10"/>
    <property type="match status" value="1"/>
</dbReference>
<evidence type="ECO:0000256" key="3">
    <source>
        <dbReference type="SAM" id="Phobius"/>
    </source>
</evidence>
<feature type="transmembrane region" description="Helical" evidence="3">
    <location>
        <begin position="255"/>
        <end position="278"/>
    </location>
</feature>
<dbReference type="InterPro" id="IPR051024">
    <property type="entry name" value="GlcNAc_Chitin_IntDeg"/>
</dbReference>
<keyword evidence="3" id="KW-0812">Transmembrane</keyword>
<sequence length="287" mass="30245">MLGILLGSAVPVSPARAHGATESPPSRATGCEPGRGAVRASAACRAAARVSGAALAEWDELRVPNVRGRDRRMIPDGRLCSAGIERFRGLDLARADWPATRLAAAARHTFRYRVSIPHRGGFRLYVTRDGYRPTRPLTWSDLEPEPFLKATDPPRRDGAYVFAGRLPRGKTGRHVIYTIWQTSDTPDTYYSCSDVTFTAARGRPAGHDPASARAAPSRSAGAEASSSPSAPPGAGAPSSPVAGTSAAKPARSTGLIVAAAGFAGLVTILLVGGAVALVRRTRVRREF</sequence>
<dbReference type="PANTHER" id="PTHR34823">
    <property type="entry name" value="GLCNAC-BINDING PROTEIN A"/>
    <property type="match status" value="1"/>
</dbReference>
<reference evidence="5 6" key="1">
    <citation type="submission" date="2017-06" db="EMBL/GenBank/DDBJ databases">
        <authorList>
            <person name="Kim H.J."/>
            <person name="Triplett B.A."/>
        </authorList>
    </citation>
    <scope>NUCLEOTIDE SEQUENCE [LARGE SCALE GENOMIC DNA]</scope>
    <source>
        <strain evidence="5 6">DSM 44715</strain>
    </source>
</reference>
<evidence type="ECO:0000313" key="5">
    <source>
        <dbReference type="EMBL" id="SNT38684.1"/>
    </source>
</evidence>
<dbReference type="CDD" id="cd21177">
    <property type="entry name" value="LPMO_AA10"/>
    <property type="match status" value="1"/>
</dbReference>
<gene>
    <name evidence="5" type="ORF">SAMN05443665_102676</name>
</gene>
<feature type="region of interest" description="Disordered" evidence="2">
    <location>
        <begin position="202"/>
        <end position="246"/>
    </location>
</feature>
<feature type="compositionally biased region" description="Low complexity" evidence="2">
    <location>
        <begin position="209"/>
        <end position="246"/>
    </location>
</feature>
<dbReference type="SUPFAM" id="SSF81296">
    <property type="entry name" value="E set domains"/>
    <property type="match status" value="1"/>
</dbReference>
<proteinExistence type="predicted"/>
<keyword evidence="1" id="KW-0732">Signal</keyword>
<dbReference type="EMBL" id="FZOR01000026">
    <property type="protein sequence ID" value="SNT38684.1"/>
    <property type="molecule type" value="Genomic_DNA"/>
</dbReference>
<dbReference type="PANTHER" id="PTHR34823:SF1">
    <property type="entry name" value="CHITIN-BINDING TYPE-4 DOMAIN-CONTAINING PROTEIN"/>
    <property type="match status" value="1"/>
</dbReference>
<evidence type="ECO:0000256" key="1">
    <source>
        <dbReference type="ARBA" id="ARBA00022729"/>
    </source>
</evidence>
<protein>
    <submittedName>
        <fullName evidence="5">Chitin-binding protein</fullName>
    </submittedName>
</protein>
<evidence type="ECO:0000313" key="6">
    <source>
        <dbReference type="Proteomes" id="UP000198318"/>
    </source>
</evidence>
<keyword evidence="3" id="KW-0472">Membrane</keyword>
<accession>A0A239M9L0</accession>
<dbReference type="Gene3D" id="2.70.50.50">
    <property type="entry name" value="chitin-binding protein cbp21"/>
    <property type="match status" value="1"/>
</dbReference>
<organism evidence="5 6">
    <name type="scientific">Actinomadura meyerae</name>
    <dbReference type="NCBI Taxonomy" id="240840"/>
    <lineage>
        <taxon>Bacteria</taxon>
        <taxon>Bacillati</taxon>
        <taxon>Actinomycetota</taxon>
        <taxon>Actinomycetes</taxon>
        <taxon>Streptosporangiales</taxon>
        <taxon>Thermomonosporaceae</taxon>
        <taxon>Actinomadura</taxon>
    </lineage>
</organism>
<keyword evidence="3" id="KW-1133">Transmembrane helix</keyword>
<dbReference type="AlphaFoldDB" id="A0A239M9L0"/>
<feature type="region of interest" description="Disordered" evidence="2">
    <location>
        <begin position="14"/>
        <end position="34"/>
    </location>
</feature>
<dbReference type="InterPro" id="IPR004302">
    <property type="entry name" value="Cellulose/chitin-bd_N"/>
</dbReference>
<keyword evidence="6" id="KW-1185">Reference proteome</keyword>
<evidence type="ECO:0000259" key="4">
    <source>
        <dbReference type="Pfam" id="PF03067"/>
    </source>
</evidence>
<feature type="domain" description="Chitin-binding type-4" evidence="4">
    <location>
        <begin position="18"/>
        <end position="195"/>
    </location>
</feature>
<evidence type="ECO:0000256" key="2">
    <source>
        <dbReference type="SAM" id="MobiDB-lite"/>
    </source>
</evidence>
<dbReference type="Proteomes" id="UP000198318">
    <property type="component" value="Unassembled WGS sequence"/>
</dbReference>